<dbReference type="Proteomes" id="UP000188354">
    <property type="component" value="Chromosome LG16"/>
</dbReference>
<name>A0A4P1QUV2_LUPAN</name>
<dbReference type="GO" id="GO:0006351">
    <property type="term" value="P:DNA-templated transcription"/>
    <property type="evidence" value="ECO:0007669"/>
    <property type="project" value="InterPro"/>
</dbReference>
<evidence type="ECO:0000313" key="2">
    <source>
        <dbReference type="EMBL" id="OIV95238.1"/>
    </source>
</evidence>
<evidence type="ECO:0000259" key="1">
    <source>
        <dbReference type="PROSITE" id="PS51806"/>
    </source>
</evidence>
<dbReference type="GO" id="GO:0043565">
    <property type="term" value="F:sequence-specific DNA binding"/>
    <property type="evidence" value="ECO:0007669"/>
    <property type="project" value="InterPro"/>
</dbReference>
<keyword evidence="3" id="KW-1185">Reference proteome</keyword>
<reference evidence="2 3" key="1">
    <citation type="journal article" date="2017" name="Plant Biotechnol. J.">
        <title>A comprehensive draft genome sequence for lupin (Lupinus angustifolius), an emerging health food: insights into plant-microbe interactions and legume evolution.</title>
        <authorList>
            <person name="Hane J.K."/>
            <person name="Ming Y."/>
            <person name="Kamphuis L.G."/>
            <person name="Nelson M.N."/>
            <person name="Garg G."/>
            <person name="Atkins C.A."/>
            <person name="Bayer P.E."/>
            <person name="Bravo A."/>
            <person name="Bringans S."/>
            <person name="Cannon S."/>
            <person name="Edwards D."/>
            <person name="Foley R."/>
            <person name="Gao L.L."/>
            <person name="Harrison M.J."/>
            <person name="Huang W."/>
            <person name="Hurgobin B."/>
            <person name="Li S."/>
            <person name="Liu C.W."/>
            <person name="McGrath A."/>
            <person name="Morahan G."/>
            <person name="Murray J."/>
            <person name="Weller J."/>
            <person name="Jian J."/>
            <person name="Singh K.B."/>
        </authorList>
    </citation>
    <scope>NUCLEOTIDE SEQUENCE [LARGE SCALE GENOMIC DNA]</scope>
    <source>
        <strain evidence="3">cv. Tanjil</strain>
        <tissue evidence="2">Whole plant</tissue>
    </source>
</reference>
<dbReference type="PROSITE" id="PS51806">
    <property type="entry name" value="DOG1"/>
    <property type="match status" value="1"/>
</dbReference>
<dbReference type="PANTHER" id="PTHR46354">
    <property type="entry name" value="DOG1 DOMAIN-CONTAINING PROTEIN"/>
    <property type="match status" value="1"/>
</dbReference>
<gene>
    <name evidence="2" type="ORF">TanjilG_21628</name>
</gene>
<protein>
    <recommendedName>
        <fullName evidence="1">DOG1 domain-containing protein</fullName>
    </recommendedName>
</protein>
<dbReference type="InterPro" id="IPR051886">
    <property type="entry name" value="Seed_Dev/Stress_Resp_Reg"/>
</dbReference>
<feature type="domain" description="DOG1" evidence="1">
    <location>
        <begin position="6"/>
        <end position="238"/>
    </location>
</feature>
<dbReference type="Gramene" id="OIV95238">
    <property type="protein sequence ID" value="OIV95238"/>
    <property type="gene ID" value="TanjilG_21628"/>
</dbReference>
<dbReference type="EMBL" id="CM007376">
    <property type="protein sequence ID" value="OIV95238.1"/>
    <property type="molecule type" value="Genomic_DNA"/>
</dbReference>
<accession>A0A4P1QUV2</accession>
<dbReference type="Pfam" id="PF14144">
    <property type="entry name" value="DOG1"/>
    <property type="match status" value="1"/>
</dbReference>
<dbReference type="PANTHER" id="PTHR46354:SF2">
    <property type="entry name" value="PROTEIN DOG1-LIKE 4"/>
    <property type="match status" value="1"/>
</dbReference>
<proteinExistence type="predicted"/>
<dbReference type="STRING" id="3871.A0A4P1QUV2"/>
<evidence type="ECO:0000313" key="3">
    <source>
        <dbReference type="Proteomes" id="UP000188354"/>
    </source>
</evidence>
<dbReference type="InterPro" id="IPR025422">
    <property type="entry name" value="TGA_domain"/>
</dbReference>
<organism evidence="2 3">
    <name type="scientific">Lupinus angustifolius</name>
    <name type="common">Narrow-leaved blue lupine</name>
    <dbReference type="NCBI Taxonomy" id="3871"/>
    <lineage>
        <taxon>Eukaryota</taxon>
        <taxon>Viridiplantae</taxon>
        <taxon>Streptophyta</taxon>
        <taxon>Embryophyta</taxon>
        <taxon>Tracheophyta</taxon>
        <taxon>Spermatophyta</taxon>
        <taxon>Magnoliopsida</taxon>
        <taxon>eudicotyledons</taxon>
        <taxon>Gunneridae</taxon>
        <taxon>Pentapetalae</taxon>
        <taxon>rosids</taxon>
        <taxon>fabids</taxon>
        <taxon>Fabales</taxon>
        <taxon>Fabaceae</taxon>
        <taxon>Papilionoideae</taxon>
        <taxon>50 kb inversion clade</taxon>
        <taxon>genistoids sensu lato</taxon>
        <taxon>core genistoids</taxon>
        <taxon>Genisteae</taxon>
        <taxon>Lupinus</taxon>
    </lineage>
</organism>
<sequence length="253" mass="29091">MNNPVVEKFSEFYHKWVLKLEEILHLLLEVSKKRSNENGEQEMLVLVSKVTSHIKEYYTVKWGAAHEDVLVFFSPVWLSPLENAYLWVTGWKPSTVFKLMESLNKTTTFNMTEEQVKKIEVLRMRIRMEEEKVESEMERQQVALADRKMVELARMCSRERNGGGGGGGGGVVAEKVDMAMKEVLAGLEKIMKSSDCVRLKTLKGVLDLLTPMQCVYFLAANIAMQLRLRQWEKKRDMAGSELDSSLVLERRVV</sequence>
<dbReference type="AlphaFoldDB" id="A0A4P1QUV2"/>